<dbReference type="Bgee" id="ENSPREG00000020754">
    <property type="expression patterns" value="Expressed in caudal fin and 1 other cell type or tissue"/>
</dbReference>
<dbReference type="Pfam" id="PF22543">
    <property type="entry name" value="Rieske_4"/>
    <property type="match status" value="1"/>
</dbReference>
<dbReference type="AlphaFoldDB" id="A0A3P9Q8X0"/>
<dbReference type="FunFam" id="2.102.10.10:FF:000009">
    <property type="entry name" value="Rieske Fe-S domain containing"/>
    <property type="match status" value="1"/>
</dbReference>
<dbReference type="GO" id="GO:0046872">
    <property type="term" value="F:metal ion binding"/>
    <property type="evidence" value="ECO:0007669"/>
    <property type="project" value="UniProtKB-KW"/>
</dbReference>
<dbReference type="Gene3D" id="2.102.10.10">
    <property type="entry name" value="Rieske [2Fe-2S] iron-sulphur domain"/>
    <property type="match status" value="1"/>
</dbReference>
<evidence type="ECO:0000256" key="1">
    <source>
        <dbReference type="ARBA" id="ARBA00022553"/>
    </source>
</evidence>
<dbReference type="OMA" id="ISIAIWY"/>
<dbReference type="InterPro" id="IPR017941">
    <property type="entry name" value="Rieske_2Fe-2S"/>
</dbReference>
<dbReference type="InterPro" id="IPR054716">
    <property type="entry name" value="Sol_Rieske_ferrdox_dom"/>
</dbReference>
<protein>
    <recommendedName>
        <fullName evidence="8 9">Rieske domain-containing protein</fullName>
    </recommendedName>
</protein>
<keyword evidence="1" id="KW-0597">Phosphoprotein</keyword>
<evidence type="ECO:0000313" key="10">
    <source>
        <dbReference type="Ensembl" id="ENSPREP00000030651.1"/>
    </source>
</evidence>
<keyword evidence="11" id="KW-1185">Reference proteome</keyword>
<evidence type="ECO:0000259" key="9">
    <source>
        <dbReference type="PROSITE" id="PS51296"/>
    </source>
</evidence>
<dbReference type="Proteomes" id="UP000242638">
    <property type="component" value="Unassembled WGS sequence"/>
</dbReference>
<keyword evidence="6" id="KW-0408">Iron</keyword>
<keyword evidence="7" id="KW-0411">Iron-sulfur</keyword>
<sequence length="166" mass="18656">MMSPAEETPPALSPDMHFIGKKADIIEAGRVTKQVNGCRDVLVVYHQGELYAMDLRCYHAGGLLHNGDIEEFNGRPCIVCPWHQYKITLAEGEGLYQAVDHPTIRPLKTQWRSKGVKQRTHKVTEVSGDVYVTLNDSSEAIESDVYQTEKYRTASLDALLKLKPKT</sequence>
<keyword evidence="3" id="KW-0479">Metal-binding</keyword>
<dbReference type="PANTHER" id="PTHR21496:SF16">
    <property type="entry name" value="RIESKE DOMAIN-CONTAINING PROTEIN-LIKE"/>
    <property type="match status" value="1"/>
</dbReference>
<dbReference type="GO" id="GO:0051537">
    <property type="term" value="F:2 iron, 2 sulfur cluster binding"/>
    <property type="evidence" value="ECO:0007669"/>
    <property type="project" value="UniProtKB-KW"/>
</dbReference>
<dbReference type="PANTHER" id="PTHR21496">
    <property type="entry name" value="FERREDOXIN-RELATED"/>
    <property type="match status" value="1"/>
</dbReference>
<evidence type="ECO:0000256" key="6">
    <source>
        <dbReference type="ARBA" id="ARBA00023004"/>
    </source>
</evidence>
<evidence type="ECO:0000256" key="5">
    <source>
        <dbReference type="ARBA" id="ARBA00022990"/>
    </source>
</evidence>
<reference evidence="10" key="2">
    <citation type="submission" date="2025-08" db="UniProtKB">
        <authorList>
            <consortium name="Ensembl"/>
        </authorList>
    </citation>
    <scope>IDENTIFICATION</scope>
    <source>
        <strain evidence="10">Guanapo</strain>
    </source>
</reference>
<reference evidence="11" key="1">
    <citation type="submission" date="2013-11" db="EMBL/GenBank/DDBJ databases">
        <title>The genomic landscape of the Guanapo guppy.</title>
        <authorList>
            <person name="Kuenstner A."/>
            <person name="Dreyer C."/>
        </authorList>
    </citation>
    <scope>NUCLEOTIDE SEQUENCE</scope>
    <source>
        <strain evidence="11">Guanapo</strain>
    </source>
</reference>
<evidence type="ECO:0000256" key="3">
    <source>
        <dbReference type="ARBA" id="ARBA00022723"/>
    </source>
</evidence>
<evidence type="ECO:0000256" key="7">
    <source>
        <dbReference type="ARBA" id="ARBA00023014"/>
    </source>
</evidence>
<evidence type="ECO:0000256" key="2">
    <source>
        <dbReference type="ARBA" id="ARBA00022714"/>
    </source>
</evidence>
<dbReference type="PROSITE" id="PS51296">
    <property type="entry name" value="RIESKE"/>
    <property type="match status" value="1"/>
</dbReference>
<keyword evidence="4" id="KW-0677">Repeat</keyword>
<dbReference type="Ensembl" id="ENSPRET00000031000.1">
    <property type="protein sequence ID" value="ENSPREP00000030651.1"/>
    <property type="gene ID" value="ENSPREG00000020754.1"/>
</dbReference>
<feature type="domain" description="Rieske" evidence="9">
    <location>
        <begin position="17"/>
        <end position="109"/>
    </location>
</feature>
<evidence type="ECO:0000313" key="11">
    <source>
        <dbReference type="Proteomes" id="UP000242638"/>
    </source>
</evidence>
<dbReference type="SUPFAM" id="SSF50022">
    <property type="entry name" value="ISP domain"/>
    <property type="match status" value="1"/>
</dbReference>
<accession>A0A3P9Q8X0</accession>
<evidence type="ECO:0000256" key="4">
    <source>
        <dbReference type="ARBA" id="ARBA00022737"/>
    </source>
</evidence>
<reference evidence="10" key="3">
    <citation type="submission" date="2025-09" db="UniProtKB">
        <authorList>
            <consortium name="Ensembl"/>
        </authorList>
    </citation>
    <scope>IDENTIFICATION</scope>
    <source>
        <strain evidence="10">Guanapo</strain>
    </source>
</reference>
<dbReference type="GeneTree" id="ENSGT00390000018225"/>
<name>A0A3P9Q8X0_POERE</name>
<keyword evidence="2" id="KW-0001">2Fe-2S</keyword>
<organism evidence="10 11">
    <name type="scientific">Poecilia reticulata</name>
    <name type="common">Guppy</name>
    <name type="synonym">Acanthophacelus reticulatus</name>
    <dbReference type="NCBI Taxonomy" id="8081"/>
    <lineage>
        <taxon>Eukaryota</taxon>
        <taxon>Metazoa</taxon>
        <taxon>Chordata</taxon>
        <taxon>Craniata</taxon>
        <taxon>Vertebrata</taxon>
        <taxon>Euteleostomi</taxon>
        <taxon>Actinopterygii</taxon>
        <taxon>Neopterygii</taxon>
        <taxon>Teleostei</taxon>
        <taxon>Neoteleostei</taxon>
        <taxon>Acanthomorphata</taxon>
        <taxon>Ovalentaria</taxon>
        <taxon>Atherinomorphae</taxon>
        <taxon>Cyprinodontiformes</taxon>
        <taxon>Poeciliidae</taxon>
        <taxon>Poeciliinae</taxon>
        <taxon>Poecilia</taxon>
    </lineage>
</organism>
<dbReference type="CDD" id="cd03467">
    <property type="entry name" value="Rieske"/>
    <property type="match status" value="1"/>
</dbReference>
<dbReference type="InterPro" id="IPR036922">
    <property type="entry name" value="Rieske_2Fe-2S_sf"/>
</dbReference>
<proteinExistence type="predicted"/>
<keyword evidence="5" id="KW-0007">Acetylation</keyword>
<evidence type="ECO:0000256" key="8">
    <source>
        <dbReference type="ARBA" id="ARBA00071952"/>
    </source>
</evidence>